<evidence type="ECO:0000313" key="3">
    <source>
        <dbReference type="Proteomes" id="UP000236311"/>
    </source>
</evidence>
<proteinExistence type="predicted"/>
<dbReference type="OrthoDB" id="2060135at2"/>
<accession>A0A2K4ZKT7</accession>
<dbReference type="RefSeq" id="WP_103241067.1">
    <property type="nucleotide sequence ID" value="NZ_JANJZD010000024.1"/>
</dbReference>
<reference evidence="2 3" key="1">
    <citation type="submission" date="2018-01" db="EMBL/GenBank/DDBJ databases">
        <authorList>
            <person name="Gaut B.S."/>
            <person name="Morton B.R."/>
            <person name="Clegg M.T."/>
            <person name="Duvall M.R."/>
        </authorList>
    </citation>
    <scope>NUCLEOTIDE SEQUENCE [LARGE SCALE GENOMIC DNA]</scope>
    <source>
        <strain evidence="2">GP69</strain>
    </source>
</reference>
<name>A0A2K4ZKT7_9FIRM</name>
<evidence type="ECO:0000313" key="2">
    <source>
        <dbReference type="EMBL" id="SOY31060.1"/>
    </source>
</evidence>
<feature type="region of interest" description="Disordered" evidence="1">
    <location>
        <begin position="132"/>
        <end position="158"/>
    </location>
</feature>
<dbReference type="EMBL" id="OFSM01000021">
    <property type="protein sequence ID" value="SOY31060.1"/>
    <property type="molecule type" value="Genomic_DNA"/>
</dbReference>
<keyword evidence="3" id="KW-1185">Reference proteome</keyword>
<gene>
    <name evidence="2" type="ORF">AMURIS_03794</name>
</gene>
<protein>
    <submittedName>
        <fullName evidence="2">Uncharacterized protein</fullName>
    </submittedName>
</protein>
<sequence length="158" mass="18602">MDKKERLWFLFQFLHEVEKEMSREEEKQVMIEKAINLRLMCDYVVSCSYYDVVLIICMLHDYINMLDEIKADDVFYQAYYRGVFTKMADRLAEQIEYDYEKQLEKCKKKMEAKERKDDVGEDAMALAVKYSGRGKEAKKEGGETGAKSNINRNKESAG</sequence>
<feature type="compositionally biased region" description="Basic and acidic residues" evidence="1">
    <location>
        <begin position="133"/>
        <end position="142"/>
    </location>
</feature>
<organism evidence="2 3">
    <name type="scientific">Acetatifactor muris</name>
    <dbReference type="NCBI Taxonomy" id="879566"/>
    <lineage>
        <taxon>Bacteria</taxon>
        <taxon>Bacillati</taxon>
        <taxon>Bacillota</taxon>
        <taxon>Clostridia</taxon>
        <taxon>Lachnospirales</taxon>
        <taxon>Lachnospiraceae</taxon>
        <taxon>Acetatifactor</taxon>
    </lineage>
</organism>
<dbReference type="Proteomes" id="UP000236311">
    <property type="component" value="Unassembled WGS sequence"/>
</dbReference>
<evidence type="ECO:0000256" key="1">
    <source>
        <dbReference type="SAM" id="MobiDB-lite"/>
    </source>
</evidence>
<dbReference type="AlphaFoldDB" id="A0A2K4ZKT7"/>